<dbReference type="NCBIfam" id="TIGR03187">
    <property type="entry name" value="DGQHR"/>
    <property type="match status" value="1"/>
</dbReference>
<dbReference type="InterPro" id="IPR017642">
    <property type="entry name" value="DNA_S_mod_DndB"/>
</dbReference>
<gene>
    <name evidence="1" type="ORF">HU718_002355</name>
</gene>
<evidence type="ECO:0000313" key="1">
    <source>
        <dbReference type="EMBL" id="QXI06555.1"/>
    </source>
</evidence>
<evidence type="ECO:0000313" key="2">
    <source>
        <dbReference type="Proteomes" id="UP000646386"/>
    </source>
</evidence>
<keyword evidence="2" id="KW-1185">Reference proteome</keyword>
<sequence>MNMAVKLRKPRKKMTAEQKLAAKKKREAAKFRLAPKEIFTISGFKYIKSENKEFKFVTTHSSRTTELDGIYVHQNIIVIVEDTVSSSPNEHLAKKCVIFSLINEHPIEFIKCLCEQIPEFKEYISSNDFTEKDYIIRLAYFSMNKVGDEHKENANKHDVYIIERPLTNYFIALAKTLHQTTKYEIFKYLNIKYSDIGQNKGKSRNTSRSHSYEAFLLPEENSSYPTGYKVVTFYADPKSLLEKSYVLRKNGWLTPNLSYQRILDSKKIKNMRKYLSDKGRVYVNNIIATLPAETKFDDPATSNQLRQDQLDETKPVRVTLPDEFNIIGIIDGQHRIFSYHEGVDAHELQIKKLRSKQNLLVTGIIHQPNISDQDRVQFEARLFQEINSQQTKVKSSLTQEIELIVNPYSTVAIAKAVVSRLSKAGALKEKLEEHIFDTENKLKISSIVTYGLKPLVKRDGDDSLFHAWSNSEQKANLLLHKREALDAYIDFCTNEINLLLNAVKFNSLQYWRVNDDSKILTPTSVNGFLSALRLIIKNGRPRDVDTYRTQLEKISEFDFKIYKSSQWNQLGIKLFSQYF</sequence>
<protein>
    <submittedName>
        <fullName evidence="1">DGQHR domain-containing protein</fullName>
    </submittedName>
</protein>
<dbReference type="InterPro" id="IPR017601">
    <property type="entry name" value="DGQHR-contain_dom"/>
</dbReference>
<name>A0ABX8PYX2_9PSED</name>
<dbReference type="Pfam" id="PF14072">
    <property type="entry name" value="DndB"/>
    <property type="match status" value="1"/>
</dbReference>
<dbReference type="Proteomes" id="UP000646386">
    <property type="component" value="Chromosome"/>
</dbReference>
<reference evidence="1 2" key="1">
    <citation type="journal article" date="2020" name="Microorganisms">
        <title>Reliable Identification of Environmental Pseudomonas Isolates Using the rpoD Gene.</title>
        <authorList>
            <consortium name="The Broad Institute Genome Sequencing Platform"/>
            <person name="Girard L."/>
            <person name="Lood C."/>
            <person name="Rokni-Zadeh H."/>
            <person name="van Noort V."/>
            <person name="Lavigne R."/>
            <person name="De Mot R."/>
        </authorList>
    </citation>
    <scope>NUCLEOTIDE SEQUENCE [LARGE SCALE GENOMIC DNA]</scope>
    <source>
        <strain evidence="1 2">ZA 5.3</strain>
    </source>
</reference>
<organism evidence="1 2">
    <name type="scientific">Pseudomonas tensinigenes</name>
    <dbReference type="NCBI Taxonomy" id="2745511"/>
    <lineage>
        <taxon>Bacteria</taxon>
        <taxon>Pseudomonadati</taxon>
        <taxon>Pseudomonadota</taxon>
        <taxon>Gammaproteobacteria</taxon>
        <taxon>Pseudomonadales</taxon>
        <taxon>Pseudomonadaceae</taxon>
        <taxon>Pseudomonas</taxon>
    </lineage>
</organism>
<dbReference type="EMBL" id="CP077089">
    <property type="protein sequence ID" value="QXI06555.1"/>
    <property type="molecule type" value="Genomic_DNA"/>
</dbReference>
<dbReference type="RefSeq" id="WP_186613089.1">
    <property type="nucleotide sequence ID" value="NZ_CP077089.1"/>
</dbReference>
<reference evidence="1 2" key="2">
    <citation type="journal article" date="2021" name="Microorganisms">
        <title>The Ever-Expanding Pseudomonas Genus: Description of 43 New Species and Partition of the Pseudomonas putida Group.</title>
        <authorList>
            <person name="Girard L."/>
            <person name="Lood C."/>
            <person name="Hofte M."/>
            <person name="Vandamme P."/>
            <person name="Rokni-Zadeh H."/>
            <person name="van Noort V."/>
            <person name="Lavigne R."/>
            <person name="De Mot R."/>
        </authorList>
    </citation>
    <scope>NUCLEOTIDE SEQUENCE [LARGE SCALE GENOMIC DNA]</scope>
    <source>
        <strain evidence="1 2">ZA 5.3</strain>
    </source>
</reference>
<accession>A0ABX8PYX2</accession>
<proteinExistence type="predicted"/>